<feature type="region of interest" description="Disordered" evidence="1">
    <location>
        <begin position="375"/>
        <end position="441"/>
    </location>
</feature>
<dbReference type="OrthoDB" id="3044724at2759"/>
<feature type="compositionally biased region" description="Low complexity" evidence="1">
    <location>
        <begin position="375"/>
        <end position="394"/>
    </location>
</feature>
<feature type="region of interest" description="Disordered" evidence="1">
    <location>
        <begin position="505"/>
        <end position="528"/>
    </location>
</feature>
<accession>A0A8H6WT87</accession>
<proteinExistence type="predicted"/>
<gene>
    <name evidence="2" type="ORF">MSAN_02533800</name>
</gene>
<dbReference type="AlphaFoldDB" id="A0A8H6WT87"/>
<sequence>MADILARLKPRVEEARHPVALVSDEMARQESNTGFKKTSEEHSGRGGATKYVKKASKKQVDKWRSVAEIVLIPDACWEDPDASDAADDVRDLGVAPVPQITRKQQLRDGRLVASRDTRPNKKGAALMFSESWSAEHIFESWLGLLFPHIIEYMEKTHQPLEDGEFYFIPLVAYRGRLKKFVKKDAITGSDLEAITAGKGKGVEQKTLYFGLCFNIPNKIWLKNGWDSPSSDTEYEAKSKKQKKGKGKAQPKPVSTRQSTRKATSKDDDTEIIEVHSDDGIAFPGPASVSRKTMTPDGKKRDDSSQLGTPVKVKLEPGLVSTSIEPDEIPTQISPDSDSDSEFPTPAFLLNRAPSTISASSVSAVASTANGSIAAATSATSSSTTAPIPASDAGAAPPPSPSVSSAVVTPSSLAVPAIPVGPSSPLRPSTSQASRYLGGSVSASTSTAPYTASSSSSLAASFSHTLPFQTPGSRYVAETAAMEDFNNYGNYRENGSKRTFSSAFVEGTGFKSPERPSGNNPWKRARKTT</sequence>
<evidence type="ECO:0000313" key="2">
    <source>
        <dbReference type="EMBL" id="KAF7324219.1"/>
    </source>
</evidence>
<name>A0A8H6WT87_9AGAR</name>
<feature type="compositionally biased region" description="Basic residues" evidence="1">
    <location>
        <begin position="239"/>
        <end position="248"/>
    </location>
</feature>
<evidence type="ECO:0000313" key="3">
    <source>
        <dbReference type="Proteomes" id="UP000623467"/>
    </source>
</evidence>
<comment type="caution">
    <text evidence="2">The sequence shown here is derived from an EMBL/GenBank/DDBJ whole genome shotgun (WGS) entry which is preliminary data.</text>
</comment>
<feature type="region of interest" description="Disordered" evidence="1">
    <location>
        <begin position="227"/>
        <end position="347"/>
    </location>
</feature>
<keyword evidence="3" id="KW-1185">Reference proteome</keyword>
<organism evidence="2 3">
    <name type="scientific">Mycena sanguinolenta</name>
    <dbReference type="NCBI Taxonomy" id="230812"/>
    <lineage>
        <taxon>Eukaryota</taxon>
        <taxon>Fungi</taxon>
        <taxon>Dikarya</taxon>
        <taxon>Basidiomycota</taxon>
        <taxon>Agaricomycotina</taxon>
        <taxon>Agaricomycetes</taxon>
        <taxon>Agaricomycetidae</taxon>
        <taxon>Agaricales</taxon>
        <taxon>Marasmiineae</taxon>
        <taxon>Mycenaceae</taxon>
        <taxon>Mycena</taxon>
    </lineage>
</organism>
<feature type="compositionally biased region" description="Low complexity" evidence="1">
    <location>
        <begin position="401"/>
        <end position="416"/>
    </location>
</feature>
<dbReference type="EMBL" id="JACAZH010000135">
    <property type="protein sequence ID" value="KAF7324219.1"/>
    <property type="molecule type" value="Genomic_DNA"/>
</dbReference>
<dbReference type="Proteomes" id="UP000623467">
    <property type="component" value="Unassembled WGS sequence"/>
</dbReference>
<protein>
    <submittedName>
        <fullName evidence="2">Uncharacterized protein</fullName>
    </submittedName>
</protein>
<evidence type="ECO:0000256" key="1">
    <source>
        <dbReference type="SAM" id="MobiDB-lite"/>
    </source>
</evidence>
<feature type="region of interest" description="Disordered" evidence="1">
    <location>
        <begin position="25"/>
        <end position="48"/>
    </location>
</feature>
<reference evidence="2" key="1">
    <citation type="submission" date="2020-05" db="EMBL/GenBank/DDBJ databases">
        <title>Mycena genomes resolve the evolution of fungal bioluminescence.</title>
        <authorList>
            <person name="Tsai I.J."/>
        </authorList>
    </citation>
    <scope>NUCLEOTIDE SEQUENCE</scope>
    <source>
        <strain evidence="2">160909Yilan</strain>
    </source>
</reference>